<dbReference type="GO" id="GO:0016787">
    <property type="term" value="F:hydrolase activity"/>
    <property type="evidence" value="ECO:0007669"/>
    <property type="project" value="UniProtKB-KW"/>
</dbReference>
<evidence type="ECO:0000313" key="4">
    <source>
        <dbReference type="Proteomes" id="UP001500630"/>
    </source>
</evidence>
<dbReference type="PANTHER" id="PTHR11895">
    <property type="entry name" value="TRANSAMIDASE"/>
    <property type="match status" value="1"/>
</dbReference>
<dbReference type="InterPro" id="IPR000120">
    <property type="entry name" value="Amidase"/>
</dbReference>
<dbReference type="PANTHER" id="PTHR11895:SF169">
    <property type="entry name" value="GLUTAMYL-TRNA(GLN) AMIDOTRANSFERASE"/>
    <property type="match status" value="1"/>
</dbReference>
<evidence type="ECO:0000259" key="1">
    <source>
        <dbReference type="Pfam" id="PF01425"/>
    </source>
</evidence>
<keyword evidence="4" id="KW-1185">Reference proteome</keyword>
<sequence length="563" mass="57946">MTTTGRVRRAYARIEECDRPEVWITLRDREEVLADAARVDARAAAGADLPLAGLLVAVKDNIDVAGLPTTAACPAYAYTPGVSAPAVARLVAAGAIVLGKTNLDQFATGLVGTRSPYGVVRAVHDPELVSGGSSSGSAVAVALGIADLALGTDTAGSGRVPAAFQGIAGVKPTLGLVPTGGVVPAARPFDCVTVFAATVSLAQFAAHVLADPPERPWPPDAPLAAPPVPRIALPDRPLPELSPSWARAFQAAADRLAKAGAELVPIDVTPFLEAATLLYDGAFAAERYAAFGAFIDARPEEIDPSVRAIVTGARDIPAHRLAHDRDRLAGLRALAMERLTGLDALLLPTAPFQPGIAEVAADPIGVNSRLGVYTNFVNLLDLCAVAVPAGEADGGPFGVTLIGRPFADQVVADLARLLDPGPPVAPAAPALPLVVFGAHLSGQPLVVFGAHLSGQPLNHQLTAAGARLARGVRTAPEYRMYALGDRPGLVRDSAGGFSLEGELWLLPPAALGPFLHGLTAPMALGKVLLDDGSAVTGFVCETYAVADAPEISRFGSWLAYLAR</sequence>
<dbReference type="NCBIfam" id="NF006043">
    <property type="entry name" value="PRK08186.1"/>
    <property type="match status" value="1"/>
</dbReference>
<accession>A0ABP6Y9A8</accession>
<organism evidence="3 4">
    <name type="scientific">Nonomuraea rosea</name>
    <dbReference type="NCBI Taxonomy" id="638574"/>
    <lineage>
        <taxon>Bacteria</taxon>
        <taxon>Bacillati</taxon>
        <taxon>Actinomycetota</taxon>
        <taxon>Actinomycetes</taxon>
        <taxon>Streptosporangiales</taxon>
        <taxon>Streptosporangiaceae</taxon>
        <taxon>Nonomuraea</taxon>
    </lineage>
</organism>
<dbReference type="RefSeq" id="WP_345568728.1">
    <property type="nucleotide sequence ID" value="NZ_BAABDQ010000018.1"/>
</dbReference>
<evidence type="ECO:0000313" key="3">
    <source>
        <dbReference type="EMBL" id="GAA3579478.1"/>
    </source>
</evidence>
<protein>
    <submittedName>
        <fullName evidence="3">Allophanate hydrolase</fullName>
    </submittedName>
</protein>
<evidence type="ECO:0000259" key="2">
    <source>
        <dbReference type="Pfam" id="PF21986"/>
    </source>
</evidence>
<comment type="caution">
    <text evidence="3">The sequence shown here is derived from an EMBL/GenBank/DDBJ whole genome shotgun (WGS) entry which is preliminary data.</text>
</comment>
<proteinExistence type="predicted"/>
<feature type="domain" description="Amidase" evidence="1">
    <location>
        <begin position="7"/>
        <end position="409"/>
    </location>
</feature>
<dbReference type="InterPro" id="IPR036928">
    <property type="entry name" value="AS_sf"/>
</dbReference>
<gene>
    <name evidence="3" type="ORF">GCM10022419_071190</name>
</gene>
<dbReference type="InterPro" id="IPR014085">
    <property type="entry name" value="Allophanate_hydrolase"/>
</dbReference>
<dbReference type="Gene3D" id="3.90.1300.10">
    <property type="entry name" value="Amidase signature (AS) domain"/>
    <property type="match status" value="1"/>
</dbReference>
<dbReference type="InterPro" id="IPR023631">
    <property type="entry name" value="Amidase_dom"/>
</dbReference>
<dbReference type="Pfam" id="PF01425">
    <property type="entry name" value="Amidase"/>
    <property type="match status" value="1"/>
</dbReference>
<dbReference type="InterPro" id="IPR053844">
    <property type="entry name" value="AH_C"/>
</dbReference>
<dbReference type="EMBL" id="BAABDQ010000018">
    <property type="protein sequence ID" value="GAA3579478.1"/>
    <property type="molecule type" value="Genomic_DNA"/>
</dbReference>
<keyword evidence="3" id="KW-0378">Hydrolase</keyword>
<dbReference type="NCBIfam" id="TIGR02713">
    <property type="entry name" value="allophanate_hyd"/>
    <property type="match status" value="1"/>
</dbReference>
<dbReference type="Proteomes" id="UP001500630">
    <property type="component" value="Unassembled WGS sequence"/>
</dbReference>
<dbReference type="Pfam" id="PF21986">
    <property type="entry name" value="AH_C"/>
    <property type="match status" value="1"/>
</dbReference>
<feature type="domain" description="Allophanate hydrolase C-terminal" evidence="2">
    <location>
        <begin position="445"/>
        <end position="562"/>
    </location>
</feature>
<reference evidence="4" key="1">
    <citation type="journal article" date="2019" name="Int. J. Syst. Evol. Microbiol.">
        <title>The Global Catalogue of Microorganisms (GCM) 10K type strain sequencing project: providing services to taxonomists for standard genome sequencing and annotation.</title>
        <authorList>
            <consortium name="The Broad Institute Genomics Platform"/>
            <consortium name="The Broad Institute Genome Sequencing Center for Infectious Disease"/>
            <person name="Wu L."/>
            <person name="Ma J."/>
        </authorList>
    </citation>
    <scope>NUCLEOTIDE SEQUENCE [LARGE SCALE GENOMIC DNA]</scope>
    <source>
        <strain evidence="4">JCM 17326</strain>
    </source>
</reference>
<dbReference type="Gene3D" id="3.10.490.10">
    <property type="entry name" value="Gamma-glutamyl cyclotransferase-like"/>
    <property type="match status" value="1"/>
</dbReference>
<dbReference type="Gene3D" id="1.20.58.1700">
    <property type="match status" value="1"/>
</dbReference>
<name>A0ABP6Y9A8_9ACTN</name>
<dbReference type="SUPFAM" id="SSF75304">
    <property type="entry name" value="Amidase signature (AS) enzymes"/>
    <property type="match status" value="1"/>
</dbReference>